<dbReference type="Pfam" id="PF13377">
    <property type="entry name" value="Peripla_BP_3"/>
    <property type="match status" value="1"/>
</dbReference>
<dbReference type="InterPro" id="IPR000843">
    <property type="entry name" value="HTH_LacI"/>
</dbReference>
<dbReference type="EMBL" id="JAQZSM010000005">
    <property type="protein sequence ID" value="MDD7970905.1"/>
    <property type="molecule type" value="Genomic_DNA"/>
</dbReference>
<feature type="domain" description="HTH lacI-type" evidence="4">
    <location>
        <begin position="10"/>
        <end position="64"/>
    </location>
</feature>
<gene>
    <name evidence="5" type="ORF">PUT78_07325</name>
</gene>
<evidence type="ECO:0000313" key="6">
    <source>
        <dbReference type="Proteomes" id="UP001431784"/>
    </source>
</evidence>
<dbReference type="GO" id="GO:0003677">
    <property type="term" value="F:DNA binding"/>
    <property type="evidence" value="ECO:0007669"/>
    <property type="project" value="UniProtKB-KW"/>
</dbReference>
<dbReference type="InterPro" id="IPR010982">
    <property type="entry name" value="Lambda_DNA-bd_dom_sf"/>
</dbReference>
<keyword evidence="1" id="KW-0805">Transcription regulation</keyword>
<accession>A0ABT5T702</accession>
<dbReference type="PANTHER" id="PTHR30146:SF138">
    <property type="entry name" value="TRANSCRIPTIONAL REGULATORY PROTEIN"/>
    <property type="match status" value="1"/>
</dbReference>
<dbReference type="CDD" id="cd06267">
    <property type="entry name" value="PBP1_LacI_sugar_binding-like"/>
    <property type="match status" value="1"/>
</dbReference>
<keyword evidence="2 5" id="KW-0238">DNA-binding</keyword>
<dbReference type="SMART" id="SM00354">
    <property type="entry name" value="HTH_LACI"/>
    <property type="match status" value="1"/>
</dbReference>
<protein>
    <submittedName>
        <fullName evidence="5">LacI family DNA-binding transcriptional regulator</fullName>
    </submittedName>
</protein>
<keyword evidence="6" id="KW-1185">Reference proteome</keyword>
<dbReference type="PROSITE" id="PS50932">
    <property type="entry name" value="HTH_LACI_2"/>
    <property type="match status" value="1"/>
</dbReference>
<reference evidence="5" key="1">
    <citation type="submission" date="2023-02" db="EMBL/GenBank/DDBJ databases">
        <title>Description of Roseinatronobacter alkalisoli sp. nov., an alkaliphilic bacerium isolated from soda soil.</title>
        <authorList>
            <person name="Wei W."/>
        </authorList>
    </citation>
    <scope>NUCLEOTIDE SEQUENCE</scope>
    <source>
        <strain evidence="5">HJB301</strain>
    </source>
</reference>
<evidence type="ECO:0000313" key="5">
    <source>
        <dbReference type="EMBL" id="MDD7970905.1"/>
    </source>
</evidence>
<dbReference type="RefSeq" id="WP_274351596.1">
    <property type="nucleotide sequence ID" value="NZ_JAQZSM010000005.1"/>
</dbReference>
<evidence type="ECO:0000256" key="1">
    <source>
        <dbReference type="ARBA" id="ARBA00023015"/>
    </source>
</evidence>
<evidence type="ECO:0000256" key="2">
    <source>
        <dbReference type="ARBA" id="ARBA00023125"/>
    </source>
</evidence>
<comment type="caution">
    <text evidence="5">The sequence shown here is derived from an EMBL/GenBank/DDBJ whole genome shotgun (WGS) entry which is preliminary data.</text>
</comment>
<keyword evidence="3" id="KW-0804">Transcription</keyword>
<name>A0ABT5T702_9RHOB</name>
<dbReference type="InterPro" id="IPR028082">
    <property type="entry name" value="Peripla_BP_I"/>
</dbReference>
<proteinExistence type="predicted"/>
<dbReference type="Gene3D" id="1.10.260.40">
    <property type="entry name" value="lambda repressor-like DNA-binding domains"/>
    <property type="match status" value="1"/>
</dbReference>
<dbReference type="Pfam" id="PF00356">
    <property type="entry name" value="LacI"/>
    <property type="match status" value="1"/>
</dbReference>
<evidence type="ECO:0000256" key="3">
    <source>
        <dbReference type="ARBA" id="ARBA00023163"/>
    </source>
</evidence>
<dbReference type="PANTHER" id="PTHR30146">
    <property type="entry name" value="LACI-RELATED TRANSCRIPTIONAL REPRESSOR"/>
    <property type="match status" value="1"/>
</dbReference>
<dbReference type="SUPFAM" id="SSF53822">
    <property type="entry name" value="Periplasmic binding protein-like I"/>
    <property type="match status" value="1"/>
</dbReference>
<dbReference type="Proteomes" id="UP001431784">
    <property type="component" value="Unassembled WGS sequence"/>
</dbReference>
<dbReference type="Gene3D" id="3.40.50.2300">
    <property type="match status" value="2"/>
</dbReference>
<evidence type="ECO:0000259" key="4">
    <source>
        <dbReference type="PROSITE" id="PS50932"/>
    </source>
</evidence>
<organism evidence="5 6">
    <name type="scientific">Roseinatronobacter alkalisoli</name>
    <dbReference type="NCBI Taxonomy" id="3028235"/>
    <lineage>
        <taxon>Bacteria</taxon>
        <taxon>Pseudomonadati</taxon>
        <taxon>Pseudomonadota</taxon>
        <taxon>Alphaproteobacteria</taxon>
        <taxon>Rhodobacterales</taxon>
        <taxon>Paracoccaceae</taxon>
        <taxon>Roseinatronobacter</taxon>
    </lineage>
</organism>
<sequence length="338" mass="36870">MPTQTPKTKVTIRTVADDAGVSVAAVSKVLRDAYGVSDALRAKVLKSIETLGYRPNMAARGMRGKTRTVGILLVEMANPFLSDVIAGIDATLRALNYKTMIGVGEAEEQLETSLIERMVDFQMDGLILISPHLGSAPMAQAAGEIPMVVIGHHEPVSQVYDTVNSDDRESAQMAVNALIARGHRDIMMTSLQHTRLSDHDVVLEREAGYTYAMVNAGLEQYSRIIRLPDRTAQMEADMLTLLRAPDRPTAFYCWSDLHAVPMINLAKTSGIRVPADLAIIGCDDSPPARMHLIDLTSINQDAPRLGEIAARTLLSRIEGRKSPEHILVAPNLVIRSSI</sequence>
<dbReference type="CDD" id="cd01392">
    <property type="entry name" value="HTH_LacI"/>
    <property type="match status" value="1"/>
</dbReference>
<dbReference type="SUPFAM" id="SSF47413">
    <property type="entry name" value="lambda repressor-like DNA-binding domains"/>
    <property type="match status" value="1"/>
</dbReference>
<dbReference type="InterPro" id="IPR046335">
    <property type="entry name" value="LacI/GalR-like_sensor"/>
</dbReference>